<evidence type="ECO:0000256" key="4">
    <source>
        <dbReference type="ARBA" id="ARBA00022679"/>
    </source>
</evidence>
<comment type="similarity">
    <text evidence="2">Belongs to the class-III pyridoxal-phosphate-dependent aminotransferase family.</text>
</comment>
<evidence type="ECO:0000313" key="5">
    <source>
        <dbReference type="EMBL" id="MEQ2252017.1"/>
    </source>
</evidence>
<dbReference type="SUPFAM" id="SSF53383">
    <property type="entry name" value="PLP-dependent transferases"/>
    <property type="match status" value="1"/>
</dbReference>
<gene>
    <name evidence="5" type="ORF">ILYODFUR_017275</name>
</gene>
<evidence type="ECO:0000313" key="6">
    <source>
        <dbReference type="Proteomes" id="UP001482620"/>
    </source>
</evidence>
<keyword evidence="6" id="KW-1185">Reference proteome</keyword>
<proteinExistence type="inferred from homology"/>
<reference evidence="5 6" key="1">
    <citation type="submission" date="2021-06" db="EMBL/GenBank/DDBJ databases">
        <authorList>
            <person name="Palmer J.M."/>
        </authorList>
    </citation>
    <scope>NUCLEOTIDE SEQUENCE [LARGE SCALE GENOMIC DNA]</scope>
    <source>
        <strain evidence="6">if_2019</strain>
        <tissue evidence="5">Muscle</tissue>
    </source>
</reference>
<sequence>MASSLISRQLALCLQKNLWLSSAGCRYVSKAAAKTQVEYDYDGPLMKTTVPGPRSQELTKQLGEIQNVGAVNFFCNYEESRGNYLVDVDGNRMLDIYTQISSIPIDFRKHS</sequence>
<dbReference type="Proteomes" id="UP001482620">
    <property type="component" value="Unassembled WGS sequence"/>
</dbReference>
<keyword evidence="3" id="KW-0032">Aminotransferase</keyword>
<comment type="caution">
    <text evidence="5">The sequence shown here is derived from an EMBL/GenBank/DDBJ whole genome shotgun (WGS) entry which is preliminary data.</text>
</comment>
<dbReference type="PANTHER" id="PTHR43206">
    <property type="entry name" value="AMINOTRANSFERASE"/>
    <property type="match status" value="1"/>
</dbReference>
<comment type="cofactor">
    <cofactor evidence="1">
        <name>pyridoxal 5'-phosphate</name>
        <dbReference type="ChEBI" id="CHEBI:597326"/>
    </cofactor>
</comment>
<evidence type="ECO:0000256" key="1">
    <source>
        <dbReference type="ARBA" id="ARBA00001933"/>
    </source>
</evidence>
<accession>A0ABV0V3S8</accession>
<dbReference type="Gene3D" id="3.90.1150.10">
    <property type="entry name" value="Aspartate Aminotransferase, domain 1"/>
    <property type="match status" value="1"/>
</dbReference>
<name>A0ABV0V3S8_9TELE</name>
<dbReference type="EMBL" id="JAHRIQ010094301">
    <property type="protein sequence ID" value="MEQ2252017.1"/>
    <property type="molecule type" value="Genomic_DNA"/>
</dbReference>
<evidence type="ECO:0000256" key="2">
    <source>
        <dbReference type="ARBA" id="ARBA00008954"/>
    </source>
</evidence>
<organism evidence="5 6">
    <name type="scientific">Ilyodon furcidens</name>
    <name type="common">goldbreast splitfin</name>
    <dbReference type="NCBI Taxonomy" id="33524"/>
    <lineage>
        <taxon>Eukaryota</taxon>
        <taxon>Metazoa</taxon>
        <taxon>Chordata</taxon>
        <taxon>Craniata</taxon>
        <taxon>Vertebrata</taxon>
        <taxon>Euteleostomi</taxon>
        <taxon>Actinopterygii</taxon>
        <taxon>Neopterygii</taxon>
        <taxon>Teleostei</taxon>
        <taxon>Neoteleostei</taxon>
        <taxon>Acanthomorphata</taxon>
        <taxon>Ovalentaria</taxon>
        <taxon>Atherinomorphae</taxon>
        <taxon>Cyprinodontiformes</taxon>
        <taxon>Goodeidae</taxon>
        <taxon>Ilyodon</taxon>
    </lineage>
</organism>
<keyword evidence="4" id="KW-0808">Transferase</keyword>
<protein>
    <submittedName>
        <fullName evidence="5">Uncharacterized protein</fullName>
    </submittedName>
</protein>
<dbReference type="PANTHER" id="PTHR43206:SF1">
    <property type="entry name" value="4-AMINOBUTYRATE AMINOTRANSFERASE, MITOCHONDRIAL"/>
    <property type="match status" value="1"/>
</dbReference>
<dbReference type="InterPro" id="IPR015424">
    <property type="entry name" value="PyrdxlP-dep_Trfase"/>
</dbReference>
<dbReference type="InterPro" id="IPR015422">
    <property type="entry name" value="PyrdxlP-dep_Trfase_small"/>
</dbReference>
<evidence type="ECO:0000256" key="3">
    <source>
        <dbReference type="ARBA" id="ARBA00022576"/>
    </source>
</evidence>